<reference evidence="1 2" key="1">
    <citation type="journal article" date="2019" name="Nat. Med.">
        <title>A library of human gut bacterial isolates paired with longitudinal multiomics data enables mechanistic microbiome research.</title>
        <authorList>
            <person name="Poyet M."/>
            <person name="Groussin M."/>
            <person name="Gibbons S.M."/>
            <person name="Avila-Pacheco J."/>
            <person name="Jiang X."/>
            <person name="Kearney S.M."/>
            <person name="Perrotta A.R."/>
            <person name="Berdy B."/>
            <person name="Zhao S."/>
            <person name="Lieberman T.D."/>
            <person name="Swanson P.K."/>
            <person name="Smith M."/>
            <person name="Roesemann S."/>
            <person name="Alexander J.E."/>
            <person name="Rich S.A."/>
            <person name="Livny J."/>
            <person name="Vlamakis H."/>
            <person name="Clish C."/>
            <person name="Bullock K."/>
            <person name="Deik A."/>
            <person name="Scott J."/>
            <person name="Pierce K.A."/>
            <person name="Xavier R.J."/>
            <person name="Alm E.J."/>
        </authorList>
    </citation>
    <scope>NUCLEOTIDE SEQUENCE [LARGE SCALE GENOMIC DNA]</scope>
    <source>
        <strain evidence="1 2">BIOML-A4</strain>
    </source>
</reference>
<proteinExistence type="predicted"/>
<comment type="caution">
    <text evidence="1">The sequence shown here is derived from an EMBL/GenBank/DDBJ whole genome shotgun (WGS) entry which is preliminary data.</text>
</comment>
<dbReference type="AlphaFoldDB" id="A0A6L6LW13"/>
<sequence length="91" mass="10512">MEKQEKAMLAHSNSQRLKAQTPAYTAVDGRVYQLDKKLPSGKPNMRTCAIRVMRDRPSLMDVYRIEHWLFGKGRYGKSYVPAAEKERIIAE</sequence>
<name>A0A6L6LW13_9FIRM</name>
<organism evidence="1 2">
    <name type="scientific">Ruthenibacterium lactatiformans</name>
    <dbReference type="NCBI Taxonomy" id="1550024"/>
    <lineage>
        <taxon>Bacteria</taxon>
        <taxon>Bacillati</taxon>
        <taxon>Bacillota</taxon>
        <taxon>Clostridia</taxon>
        <taxon>Eubacteriales</taxon>
        <taxon>Oscillospiraceae</taxon>
        <taxon>Ruthenibacterium</taxon>
    </lineage>
</organism>
<protein>
    <submittedName>
        <fullName evidence="1">Uncharacterized protein</fullName>
    </submittedName>
</protein>
<dbReference type="EMBL" id="WMZU01000041">
    <property type="protein sequence ID" value="MTS28897.1"/>
    <property type="molecule type" value="Genomic_DNA"/>
</dbReference>
<dbReference type="RefSeq" id="WP_155202418.1">
    <property type="nucleotide sequence ID" value="NZ_JAFHCJ010000029.1"/>
</dbReference>
<evidence type="ECO:0000313" key="1">
    <source>
        <dbReference type="EMBL" id="MTS28897.1"/>
    </source>
</evidence>
<evidence type="ECO:0000313" key="2">
    <source>
        <dbReference type="Proteomes" id="UP000472755"/>
    </source>
</evidence>
<dbReference type="Proteomes" id="UP000472755">
    <property type="component" value="Unassembled WGS sequence"/>
</dbReference>
<gene>
    <name evidence="1" type="ORF">GMD59_16645</name>
</gene>
<accession>A0A6L6LW13</accession>